<dbReference type="PANTHER" id="PTHR36153">
    <property type="entry name" value="INNER MEMBRANE PROTEIN-RELATED"/>
    <property type="match status" value="1"/>
</dbReference>
<accession>A0AAP3ENK4</accession>
<dbReference type="EMBL" id="JAOVKC010001884">
    <property type="protein sequence ID" value="MCV5626695.1"/>
    <property type="molecule type" value="Genomic_DNA"/>
</dbReference>
<feature type="non-terminal residue" evidence="1">
    <location>
        <position position="76"/>
    </location>
</feature>
<dbReference type="AlphaFoldDB" id="A0AAP3ENK4"/>
<sequence>LEKQQKQQREEEKDPLTVELHHQQQYLDHWLLRLRHHLDNRRYLWQLPWYMVIGPAGSGKSTLLREGFPSDIIYMP</sequence>
<comment type="caution">
    <text evidence="1">The sequence shown here is derived from an EMBL/GenBank/DDBJ whole genome shotgun (WGS) entry which is preliminary data.</text>
</comment>
<reference evidence="1" key="1">
    <citation type="submission" date="2023-06" db="EMBL/GenBank/DDBJ databases">
        <title>Deciphering the underlying mechanisms mediating the transmission of blaNDM gene from human to animals in China.</title>
        <authorList>
            <person name="Chen K."/>
            <person name="Chen S."/>
        </authorList>
    </citation>
    <scope>NUCLEOTIDE SEQUENCE</scope>
    <source>
        <strain evidence="1">1199</strain>
    </source>
</reference>
<feature type="non-terminal residue" evidence="1">
    <location>
        <position position="1"/>
    </location>
</feature>
<evidence type="ECO:0000313" key="1">
    <source>
        <dbReference type="EMBL" id="MCV5626695.1"/>
    </source>
</evidence>
<dbReference type="PANTHER" id="PTHR36153:SF5">
    <property type="entry name" value="EXPORTED PROTEIN"/>
    <property type="match status" value="1"/>
</dbReference>
<name>A0AAP3ENK4_ECOLX</name>
<protein>
    <submittedName>
        <fullName evidence="1">Uncharacterized protein</fullName>
    </submittedName>
</protein>
<evidence type="ECO:0000313" key="2">
    <source>
        <dbReference type="Proteomes" id="UP001208624"/>
    </source>
</evidence>
<proteinExistence type="predicted"/>
<organism evidence="1 2">
    <name type="scientific">Escherichia coli</name>
    <dbReference type="NCBI Taxonomy" id="562"/>
    <lineage>
        <taxon>Bacteria</taxon>
        <taxon>Pseudomonadati</taxon>
        <taxon>Pseudomonadota</taxon>
        <taxon>Gammaproteobacteria</taxon>
        <taxon>Enterobacterales</taxon>
        <taxon>Enterobacteriaceae</taxon>
        <taxon>Escherichia</taxon>
    </lineage>
</organism>
<gene>
    <name evidence="1" type="ORF">OFN31_34265</name>
</gene>
<dbReference type="InterPro" id="IPR053156">
    <property type="entry name" value="T6SS_TssM-like"/>
</dbReference>
<dbReference type="Proteomes" id="UP001208624">
    <property type="component" value="Unassembled WGS sequence"/>
</dbReference>